<keyword evidence="1" id="KW-0472">Membrane</keyword>
<protein>
    <submittedName>
        <fullName evidence="3">Lysophospholipase</fullName>
    </submittedName>
</protein>
<feature type="transmembrane region" description="Helical" evidence="1">
    <location>
        <begin position="414"/>
        <end position="433"/>
    </location>
</feature>
<keyword evidence="1" id="KW-0812">Transmembrane</keyword>
<feature type="transmembrane region" description="Helical" evidence="1">
    <location>
        <begin position="344"/>
        <end position="363"/>
    </location>
</feature>
<evidence type="ECO:0000313" key="4">
    <source>
        <dbReference type="Proteomes" id="UP000218890"/>
    </source>
</evidence>
<proteinExistence type="predicted"/>
<dbReference type="Gene3D" id="3.40.50.1820">
    <property type="entry name" value="alpha/beta hydrolase"/>
    <property type="match status" value="1"/>
</dbReference>
<sequence>MNPFTQLSASSIEARHLVTGLAIVAFALSLFHLLSDRAGVERWHAEVGSTPVTVYQPEGMQEQAPAVLVSHGFAGSRQMMEGFALTMAQNGYIAVSFDYLGHGRHPEPLYGELGEWDGAAAVLMEQTRQVMEFARDLPNSDGRIAVLGHSLGSGLMARFAQLNEDVDATVGISLFAPKTDEQTPKNLLSVVGGFENRLKIQGQELVAMVTDDHEPDDIRPGQTYGSFDDGTARRLEVIRGIEHVGILFSSRSADQARLWLDEVFDRSGGGFTLSSGGWIALLFASLVVLAYRLAAVLPVVSSPARGVSASWKKLLLVAGAPALATPILLAPLPTEFLPVVVGDYLAVHFAVYGTLMLVALWWYSGWQAPSQWYATIGADPKRLIVATALLLFFCLGVIGWALEQFITSFYPVSERLPLLAVMFIGTLPFFLADEWLTRGDGAKRGAYPLTKLLFLVSLGIAVALDYESLSFLPMILPVWIIFFILYGLFSRWSFRRTGNPLVAGIVNAVAFAWALAVTFPMYAGVSPP</sequence>
<keyword evidence="4" id="KW-1185">Reference proteome</keyword>
<dbReference type="OrthoDB" id="504769at2"/>
<dbReference type="EMBL" id="AP017372">
    <property type="protein sequence ID" value="BAU57303.1"/>
    <property type="molecule type" value="Genomic_DNA"/>
</dbReference>
<dbReference type="AlphaFoldDB" id="A0A0X8X9A1"/>
<dbReference type="InterPro" id="IPR050261">
    <property type="entry name" value="FrsA_esterase"/>
</dbReference>
<feature type="transmembrane region" description="Helical" evidence="1">
    <location>
        <begin position="445"/>
        <end position="464"/>
    </location>
</feature>
<dbReference type="PANTHER" id="PTHR22946">
    <property type="entry name" value="DIENELACTONE HYDROLASE DOMAIN-CONTAINING PROTEIN-RELATED"/>
    <property type="match status" value="1"/>
</dbReference>
<evidence type="ECO:0000313" key="3">
    <source>
        <dbReference type="EMBL" id="BAU57303.1"/>
    </source>
</evidence>
<feature type="transmembrane region" description="Helical" evidence="1">
    <location>
        <begin position="314"/>
        <end position="332"/>
    </location>
</feature>
<dbReference type="KEGG" id="hhk:HH1059_06160"/>
<evidence type="ECO:0000256" key="1">
    <source>
        <dbReference type="SAM" id="Phobius"/>
    </source>
</evidence>
<dbReference type="Proteomes" id="UP000218890">
    <property type="component" value="Chromosome"/>
</dbReference>
<name>A0A0X8X9A1_HALHR</name>
<feature type="domain" description="Serine aminopeptidase S33" evidence="2">
    <location>
        <begin position="64"/>
        <end position="214"/>
    </location>
</feature>
<dbReference type="InterPro" id="IPR022742">
    <property type="entry name" value="Hydrolase_4"/>
</dbReference>
<gene>
    <name evidence="3" type="ORF">HH1059_06160</name>
</gene>
<keyword evidence="1" id="KW-1133">Transmembrane helix</keyword>
<dbReference type="SUPFAM" id="SSF53474">
    <property type="entry name" value="alpha/beta-Hydrolases"/>
    <property type="match status" value="1"/>
</dbReference>
<feature type="transmembrane region" description="Helical" evidence="1">
    <location>
        <begin position="470"/>
        <end position="489"/>
    </location>
</feature>
<dbReference type="InterPro" id="IPR029058">
    <property type="entry name" value="AB_hydrolase_fold"/>
</dbReference>
<evidence type="ECO:0000259" key="2">
    <source>
        <dbReference type="Pfam" id="PF12146"/>
    </source>
</evidence>
<dbReference type="Pfam" id="PF12146">
    <property type="entry name" value="Hydrolase_4"/>
    <property type="match status" value="1"/>
</dbReference>
<reference evidence="3" key="1">
    <citation type="submission" date="2016-02" db="EMBL/GenBank/DDBJ databases">
        <title>Halorhodospira halochloris DSM-1059 complete genome, version 2.</title>
        <authorList>
            <person name="Tsukatani Y."/>
        </authorList>
    </citation>
    <scope>NUCLEOTIDE SEQUENCE</scope>
    <source>
        <strain evidence="3">DSM 1059</strain>
    </source>
</reference>
<feature type="transmembrane region" description="Helical" evidence="1">
    <location>
        <begin position="383"/>
        <end position="402"/>
    </location>
</feature>
<organism evidence="3 4">
    <name type="scientific">Halorhodospira halochloris</name>
    <name type="common">Ectothiorhodospira halochloris</name>
    <dbReference type="NCBI Taxonomy" id="1052"/>
    <lineage>
        <taxon>Bacteria</taxon>
        <taxon>Pseudomonadati</taxon>
        <taxon>Pseudomonadota</taxon>
        <taxon>Gammaproteobacteria</taxon>
        <taxon>Chromatiales</taxon>
        <taxon>Ectothiorhodospiraceae</taxon>
        <taxon>Halorhodospira</taxon>
    </lineage>
</organism>
<feature type="transmembrane region" description="Helical" evidence="1">
    <location>
        <begin position="501"/>
        <end position="523"/>
    </location>
</feature>
<dbReference type="RefSeq" id="WP_096408164.1">
    <property type="nucleotide sequence ID" value="NZ_AP017372.2"/>
</dbReference>
<feature type="transmembrane region" description="Helical" evidence="1">
    <location>
        <begin position="276"/>
        <end position="294"/>
    </location>
</feature>
<accession>A0A0X8X9A1</accession>